<dbReference type="OrthoDB" id="37730at2759"/>
<proteinExistence type="predicted"/>
<accession>C5MIM5</accession>
<protein>
    <recommendedName>
        <fullName evidence="3">Thiaminase-2/PQQC domain-containing protein</fullName>
    </recommendedName>
</protein>
<evidence type="ECO:0000259" key="3">
    <source>
        <dbReference type="Pfam" id="PF03070"/>
    </source>
</evidence>
<dbReference type="eggNOG" id="ENOG502QT8P">
    <property type="taxonomic scope" value="Eukaryota"/>
</dbReference>
<dbReference type="Gene3D" id="1.20.910.10">
    <property type="entry name" value="Heme oxygenase-like"/>
    <property type="match status" value="1"/>
</dbReference>
<feature type="binding site" evidence="2">
    <location>
        <position position="143"/>
    </location>
    <ligand>
        <name>substrate</name>
    </ligand>
</feature>
<sequence>MSVIERLLKEHNDIYQKSISHPLTNELCQGTLEDYRLYTYLHQDLKFFQVGLNLFGKTLAYCDYPNAAIRLGKQIGFVSSLENDYFTITLKELTEKSDLSKVRKLKEQDLILPEVAKYIQFLNYLTYKTTSYIELITGLYVMEKTYLGWAQYNTEKGVTEGLAYKHQEWINLHLGYDFEEWVNFLGSEVERVVKLEDDYKVCEAMFVKTVKLETEFFESCYSYSE</sequence>
<organism evidence="4 5">
    <name type="scientific">Candida tropicalis (strain ATCC MYA-3404 / T1)</name>
    <name type="common">Yeast</name>
    <dbReference type="NCBI Taxonomy" id="294747"/>
    <lineage>
        <taxon>Eukaryota</taxon>
        <taxon>Fungi</taxon>
        <taxon>Dikarya</taxon>
        <taxon>Ascomycota</taxon>
        <taxon>Saccharomycotina</taxon>
        <taxon>Pichiomycetes</taxon>
        <taxon>Debaryomycetaceae</taxon>
        <taxon>Candida/Lodderomyces clade</taxon>
        <taxon>Candida</taxon>
    </lineage>
</organism>
<dbReference type="CDD" id="cd19358">
    <property type="entry name" value="TenA_E_Spr0628-like"/>
    <property type="match status" value="1"/>
</dbReference>
<dbReference type="PANTHER" id="PTHR43198:SF2">
    <property type="entry name" value="SI:CH1073-67J19.1-RELATED"/>
    <property type="match status" value="1"/>
</dbReference>
<evidence type="ECO:0000313" key="5">
    <source>
        <dbReference type="Proteomes" id="UP000002037"/>
    </source>
</evidence>
<feature type="binding site" evidence="2">
    <location>
        <position position="82"/>
    </location>
    <ligand>
        <name>substrate</name>
    </ligand>
</feature>
<feature type="domain" description="Thiaminase-2/PQQC" evidence="3">
    <location>
        <begin position="9"/>
        <end position="221"/>
    </location>
</feature>
<dbReference type="VEuPathDB" id="FungiDB:CTRG_05918"/>
<dbReference type="InterPro" id="IPR004305">
    <property type="entry name" value="Thiaminase-2/PQQC"/>
</dbReference>
<dbReference type="GeneID" id="8296033"/>
<dbReference type="PIRSF" id="PIRSF003170">
    <property type="entry name" value="Pet18p"/>
    <property type="match status" value="1"/>
</dbReference>
<dbReference type="InterPro" id="IPR016084">
    <property type="entry name" value="Haem_Oase-like_multi-hlx"/>
</dbReference>
<feature type="binding site" evidence="2">
    <location>
        <position position="44"/>
    </location>
    <ligand>
        <name>substrate</name>
    </ligand>
</feature>
<keyword evidence="5" id="KW-1185">Reference proteome</keyword>
<gene>
    <name evidence="4" type="ORF">CTRG_05918</name>
</gene>
<dbReference type="SUPFAM" id="SSF48613">
    <property type="entry name" value="Heme oxygenase-like"/>
    <property type="match status" value="1"/>
</dbReference>
<dbReference type="Pfam" id="PF03070">
    <property type="entry name" value="TENA_THI-4"/>
    <property type="match status" value="1"/>
</dbReference>
<evidence type="ECO:0000256" key="1">
    <source>
        <dbReference type="PIRSR" id="PIRSR003170-1"/>
    </source>
</evidence>
<dbReference type="KEGG" id="ctp:CTRG_05918"/>
<dbReference type="PANTHER" id="PTHR43198">
    <property type="entry name" value="BIFUNCTIONAL TH2 PROTEIN"/>
    <property type="match status" value="1"/>
</dbReference>
<feature type="active site" description="Proton donor" evidence="1">
    <location>
        <position position="213"/>
    </location>
</feature>
<dbReference type="Proteomes" id="UP000002037">
    <property type="component" value="Unassembled WGS sequence"/>
</dbReference>
<dbReference type="STRING" id="294747.C5MIM5"/>
<dbReference type="RefSeq" id="XP_002546440.1">
    <property type="nucleotide sequence ID" value="XM_002546394.1"/>
</dbReference>
<evidence type="ECO:0000256" key="2">
    <source>
        <dbReference type="PIRSR" id="PIRSR003170-2"/>
    </source>
</evidence>
<dbReference type="AlphaFoldDB" id="C5MIM5"/>
<dbReference type="GO" id="GO:0006772">
    <property type="term" value="P:thiamine metabolic process"/>
    <property type="evidence" value="ECO:0007669"/>
    <property type="project" value="UniProtKB-ARBA"/>
</dbReference>
<evidence type="ECO:0000313" key="4">
    <source>
        <dbReference type="EMBL" id="EER30519.1"/>
    </source>
</evidence>
<dbReference type="InterPro" id="IPR050967">
    <property type="entry name" value="Thiamine_Salvage_TenA"/>
</dbReference>
<reference evidence="4 5" key="1">
    <citation type="journal article" date="2009" name="Nature">
        <title>Evolution of pathogenicity and sexual reproduction in eight Candida genomes.</title>
        <authorList>
            <person name="Butler G."/>
            <person name="Rasmussen M.D."/>
            <person name="Lin M.F."/>
            <person name="Santos M.A."/>
            <person name="Sakthikumar S."/>
            <person name="Munro C.A."/>
            <person name="Rheinbay E."/>
            <person name="Grabherr M."/>
            <person name="Forche A."/>
            <person name="Reedy J.L."/>
            <person name="Agrafioti I."/>
            <person name="Arnaud M.B."/>
            <person name="Bates S."/>
            <person name="Brown A.J."/>
            <person name="Brunke S."/>
            <person name="Costanzo M.C."/>
            <person name="Fitzpatrick D.A."/>
            <person name="de Groot P.W."/>
            <person name="Harris D."/>
            <person name="Hoyer L.L."/>
            <person name="Hube B."/>
            <person name="Klis F.M."/>
            <person name="Kodira C."/>
            <person name="Lennard N."/>
            <person name="Logue M.E."/>
            <person name="Martin R."/>
            <person name="Neiman A.M."/>
            <person name="Nikolaou E."/>
            <person name="Quail M.A."/>
            <person name="Quinn J."/>
            <person name="Santos M.C."/>
            <person name="Schmitzberger F.F."/>
            <person name="Sherlock G."/>
            <person name="Shah P."/>
            <person name="Silverstein K.A."/>
            <person name="Skrzypek M.S."/>
            <person name="Soll D."/>
            <person name="Staggs R."/>
            <person name="Stansfield I."/>
            <person name="Stumpf M.P."/>
            <person name="Sudbery P.E."/>
            <person name="Srikantha T."/>
            <person name="Zeng Q."/>
            <person name="Berman J."/>
            <person name="Berriman M."/>
            <person name="Heitman J."/>
            <person name="Gow N.A."/>
            <person name="Lorenz M.C."/>
            <person name="Birren B.W."/>
            <person name="Kellis M."/>
            <person name="Cuomo C.A."/>
        </authorList>
    </citation>
    <scope>NUCLEOTIDE SEQUENCE [LARGE SCALE GENOMIC DNA]</scope>
    <source>
        <strain evidence="5">ATCC MYA-3404 / T1</strain>
    </source>
</reference>
<dbReference type="GO" id="GO:0005829">
    <property type="term" value="C:cytosol"/>
    <property type="evidence" value="ECO:0007669"/>
    <property type="project" value="TreeGrafter"/>
</dbReference>
<dbReference type="HOGENOM" id="CLU_077537_0_0_1"/>
<dbReference type="EMBL" id="GG692404">
    <property type="protein sequence ID" value="EER30519.1"/>
    <property type="molecule type" value="Genomic_DNA"/>
</dbReference>
<dbReference type="InterPro" id="IPR026285">
    <property type="entry name" value="TenA_E"/>
</dbReference>
<name>C5MIM5_CANTT</name>